<dbReference type="SUPFAM" id="SSF51556">
    <property type="entry name" value="Metallo-dependent hydrolases"/>
    <property type="match status" value="1"/>
</dbReference>
<dbReference type="PIRSF" id="PIRSF005902">
    <property type="entry name" value="DNase_TatD"/>
    <property type="match status" value="1"/>
</dbReference>
<dbReference type="GO" id="GO:0004536">
    <property type="term" value="F:DNA nuclease activity"/>
    <property type="evidence" value="ECO:0007669"/>
    <property type="project" value="InterPro"/>
</dbReference>
<dbReference type="PANTHER" id="PTHR46124">
    <property type="entry name" value="D-AMINOACYL-TRNA DEACYLASE"/>
    <property type="match status" value="1"/>
</dbReference>
<evidence type="ECO:0000256" key="1">
    <source>
        <dbReference type="ARBA" id="ARBA00009275"/>
    </source>
</evidence>
<organism evidence="5 6">
    <name type="scientific">Blastochloris viridis</name>
    <name type="common">Rhodopseudomonas viridis</name>
    <dbReference type="NCBI Taxonomy" id="1079"/>
    <lineage>
        <taxon>Bacteria</taxon>
        <taxon>Pseudomonadati</taxon>
        <taxon>Pseudomonadota</taxon>
        <taxon>Alphaproteobacteria</taxon>
        <taxon>Hyphomicrobiales</taxon>
        <taxon>Blastochloridaceae</taxon>
        <taxon>Blastochloris</taxon>
    </lineage>
</organism>
<dbReference type="AlphaFoldDB" id="A0A6N4RBC2"/>
<feature type="binding site" evidence="4">
    <location>
        <position position="132"/>
    </location>
    <ligand>
        <name>a divalent metal cation</name>
        <dbReference type="ChEBI" id="CHEBI:60240"/>
        <label>2</label>
    </ligand>
</feature>
<feature type="binding site" evidence="4">
    <location>
        <position position="205"/>
    </location>
    <ligand>
        <name>a divalent metal cation</name>
        <dbReference type="ChEBI" id="CHEBI:60240"/>
        <label>1</label>
    </ligand>
</feature>
<protein>
    <submittedName>
        <fullName evidence="5">TatD family deoxyribonuclease</fullName>
    </submittedName>
</protein>
<dbReference type="GO" id="GO:0046872">
    <property type="term" value="F:metal ion binding"/>
    <property type="evidence" value="ECO:0007669"/>
    <property type="project" value="UniProtKB-KW"/>
</dbReference>
<dbReference type="Gene3D" id="3.20.20.140">
    <property type="entry name" value="Metal-dependent hydrolases"/>
    <property type="match status" value="1"/>
</dbReference>
<dbReference type="InterPro" id="IPR001130">
    <property type="entry name" value="TatD-like"/>
</dbReference>
<keyword evidence="2 4" id="KW-0479">Metal-binding</keyword>
<name>A0A6N4RBC2_BLAVI</name>
<dbReference type="GO" id="GO:0005829">
    <property type="term" value="C:cytosol"/>
    <property type="evidence" value="ECO:0007669"/>
    <property type="project" value="TreeGrafter"/>
</dbReference>
<feature type="binding site" evidence="4">
    <location>
        <position position="155"/>
    </location>
    <ligand>
        <name>a divalent metal cation</name>
        <dbReference type="ChEBI" id="CHEBI:60240"/>
        <label>2</label>
    </ligand>
</feature>
<evidence type="ECO:0000256" key="4">
    <source>
        <dbReference type="PIRSR" id="PIRSR005902-1"/>
    </source>
</evidence>
<evidence type="ECO:0000256" key="3">
    <source>
        <dbReference type="ARBA" id="ARBA00022801"/>
    </source>
</evidence>
<dbReference type="InterPro" id="IPR032466">
    <property type="entry name" value="Metal_Hydrolase"/>
</dbReference>
<feature type="binding site" evidence="4">
    <location>
        <position position="96"/>
    </location>
    <ligand>
        <name>a divalent metal cation</name>
        <dbReference type="ChEBI" id="CHEBI:60240"/>
        <label>1</label>
    </ligand>
</feature>
<dbReference type="PANTHER" id="PTHR46124:SF2">
    <property type="entry name" value="D-AMINOACYL-TRNA DEACYLASE"/>
    <property type="match status" value="1"/>
</dbReference>
<proteinExistence type="inferred from homology"/>
<dbReference type="FunFam" id="3.20.20.140:FF:000005">
    <property type="entry name" value="TatD family hydrolase"/>
    <property type="match status" value="1"/>
</dbReference>
<evidence type="ECO:0000313" key="6">
    <source>
        <dbReference type="Proteomes" id="UP000320948"/>
    </source>
</evidence>
<dbReference type="EMBL" id="VAFM01000001">
    <property type="protein sequence ID" value="TKW61332.1"/>
    <property type="molecule type" value="Genomic_DNA"/>
</dbReference>
<keyword evidence="3" id="KW-0378">Hydrolase</keyword>
<dbReference type="Proteomes" id="UP000320948">
    <property type="component" value="Unassembled WGS sequence"/>
</dbReference>
<accession>A0A6N4RBC2</accession>
<feature type="binding site" evidence="4">
    <location>
        <position position="5"/>
    </location>
    <ligand>
        <name>a divalent metal cation</name>
        <dbReference type="ChEBI" id="CHEBI:60240"/>
        <label>1</label>
    </ligand>
</feature>
<dbReference type="Pfam" id="PF01026">
    <property type="entry name" value="TatD_DNase"/>
    <property type="match status" value="1"/>
</dbReference>
<comment type="caution">
    <text evidence="5">The sequence shown here is derived from an EMBL/GenBank/DDBJ whole genome shotgun (WGS) entry which is preliminary data.</text>
</comment>
<gene>
    <name evidence="5" type="ORF">DI628_01500</name>
</gene>
<reference evidence="5 6" key="1">
    <citation type="journal article" date="2017" name="Nat. Commun.">
        <title>In situ click chemistry generation of cyclooxygenase-2 inhibitors.</title>
        <authorList>
            <person name="Bhardwaj A."/>
            <person name="Kaur J."/>
            <person name="Wuest M."/>
            <person name="Wuest F."/>
        </authorList>
    </citation>
    <scope>NUCLEOTIDE SEQUENCE [LARGE SCALE GENOMIC DNA]</scope>
    <source>
        <strain evidence="5">S2_018_000_R2_106</strain>
    </source>
</reference>
<sequence>MIDSHTHLMHSRFQQEEPPITTPQLISTATAAGVEQMVNIACRRAEWLPSLEVCKAHPEVFMAAGIHPQDVAEEELIHLDELLAVAENQKVVALGETGLDYFYENSPKSQQHTSFHTHLEACVKTGLPAVIHTRDAEEDTVAILKDHPGAQFVLHCFTGTPWLAEQGVAMGGYISFSGILTFKKSQELRDIAASLPRDKVLIETDAPYLAPDPFRGKRNAPHLLPHTCETLAKVWQVSTEEAAKITADNTRRLFSRMAAM</sequence>
<dbReference type="CDD" id="cd01310">
    <property type="entry name" value="TatD_DNAse"/>
    <property type="match status" value="1"/>
</dbReference>
<dbReference type="InterPro" id="IPR015991">
    <property type="entry name" value="TatD/YcfH-like"/>
</dbReference>
<feature type="binding site" evidence="4">
    <location>
        <position position="7"/>
    </location>
    <ligand>
        <name>a divalent metal cation</name>
        <dbReference type="ChEBI" id="CHEBI:60240"/>
        <label>1</label>
    </ligand>
</feature>
<dbReference type="NCBIfam" id="TIGR00010">
    <property type="entry name" value="YchF/TatD family DNA exonuclease"/>
    <property type="match status" value="1"/>
</dbReference>
<comment type="similarity">
    <text evidence="1">Belongs to the metallo-dependent hydrolases superfamily. TatD-type hydrolase family.</text>
</comment>
<evidence type="ECO:0000313" key="5">
    <source>
        <dbReference type="EMBL" id="TKW61332.1"/>
    </source>
</evidence>
<evidence type="ECO:0000256" key="2">
    <source>
        <dbReference type="ARBA" id="ARBA00022723"/>
    </source>
</evidence>
<dbReference type="GO" id="GO:0016788">
    <property type="term" value="F:hydrolase activity, acting on ester bonds"/>
    <property type="evidence" value="ECO:0007669"/>
    <property type="project" value="InterPro"/>
</dbReference>